<proteinExistence type="predicted"/>
<accession>A0ABS9Q563</accession>
<feature type="domain" description="DUF4440" evidence="2">
    <location>
        <begin position="7"/>
        <end position="117"/>
    </location>
</feature>
<dbReference type="InterPro" id="IPR011944">
    <property type="entry name" value="Steroid_delta5-4_isomerase"/>
</dbReference>
<evidence type="ECO:0000259" key="2">
    <source>
        <dbReference type="Pfam" id="PF14534"/>
    </source>
</evidence>
<evidence type="ECO:0000256" key="1">
    <source>
        <dbReference type="SAM" id="MobiDB-lite"/>
    </source>
</evidence>
<dbReference type="EMBL" id="JAKRCV010000050">
    <property type="protein sequence ID" value="MCG7322914.1"/>
    <property type="molecule type" value="Genomic_DNA"/>
</dbReference>
<sequence length="154" mass="17048">MIAEPEQLADAFVEAWNDHDPDALADLFTADADFVNVVGLWWRDRAGIRGAHAYGFERIFGQSRMTLRRRRVRRLGEVAVVVAQWSLTGQLSPAGEPAGERRGVLTLVGRRGQDGWRTVSAHNTDTVPGVETHVARDGGLDPTDYREPREGGSR</sequence>
<dbReference type="RefSeq" id="WP_239265354.1">
    <property type="nucleotide sequence ID" value="NZ_JAKRCV010000050.1"/>
</dbReference>
<dbReference type="Proteomes" id="UP001521931">
    <property type="component" value="Unassembled WGS sequence"/>
</dbReference>
<evidence type="ECO:0000313" key="3">
    <source>
        <dbReference type="EMBL" id="MCG7322914.1"/>
    </source>
</evidence>
<feature type="compositionally biased region" description="Basic and acidic residues" evidence="1">
    <location>
        <begin position="133"/>
        <end position="154"/>
    </location>
</feature>
<feature type="region of interest" description="Disordered" evidence="1">
    <location>
        <begin position="121"/>
        <end position="154"/>
    </location>
</feature>
<keyword evidence="4" id="KW-1185">Reference proteome</keyword>
<protein>
    <submittedName>
        <fullName evidence="3">SgcJ/EcaC family oxidoreductase</fullName>
    </submittedName>
</protein>
<dbReference type="NCBIfam" id="TIGR02246">
    <property type="entry name" value="SgcJ/EcaC family oxidoreductase"/>
    <property type="match status" value="1"/>
</dbReference>
<dbReference type="Gene3D" id="3.10.450.50">
    <property type="match status" value="1"/>
</dbReference>
<dbReference type="InterPro" id="IPR027843">
    <property type="entry name" value="DUF4440"/>
</dbReference>
<reference evidence="3 4" key="1">
    <citation type="submission" date="2022-02" db="EMBL/GenBank/DDBJ databases">
        <title>Uncovering new skin microbiome diversity through culturing and metagenomics.</title>
        <authorList>
            <person name="Conlan S."/>
            <person name="Deming C."/>
            <person name="Nisc Comparative Sequencing Program N."/>
            <person name="Segre J.A."/>
        </authorList>
    </citation>
    <scope>NUCLEOTIDE SEQUENCE [LARGE SCALE GENOMIC DNA]</scope>
    <source>
        <strain evidence="3 4">ACRQZ</strain>
    </source>
</reference>
<dbReference type="InterPro" id="IPR032710">
    <property type="entry name" value="NTF2-like_dom_sf"/>
</dbReference>
<dbReference type="SUPFAM" id="SSF54427">
    <property type="entry name" value="NTF2-like"/>
    <property type="match status" value="1"/>
</dbReference>
<name>A0ABS9Q563_9MICO</name>
<comment type="caution">
    <text evidence="3">The sequence shown here is derived from an EMBL/GenBank/DDBJ whole genome shotgun (WGS) entry which is preliminary data.</text>
</comment>
<evidence type="ECO:0000313" key="4">
    <source>
        <dbReference type="Proteomes" id="UP001521931"/>
    </source>
</evidence>
<gene>
    <name evidence="3" type="ORF">MHL29_13605</name>
</gene>
<dbReference type="Pfam" id="PF14534">
    <property type="entry name" value="DUF4440"/>
    <property type="match status" value="1"/>
</dbReference>
<organism evidence="3 4">
    <name type="scientific">Arsenicicoccus bolidensis</name>
    <dbReference type="NCBI Taxonomy" id="229480"/>
    <lineage>
        <taxon>Bacteria</taxon>
        <taxon>Bacillati</taxon>
        <taxon>Actinomycetota</taxon>
        <taxon>Actinomycetes</taxon>
        <taxon>Micrococcales</taxon>
        <taxon>Intrasporangiaceae</taxon>
        <taxon>Arsenicicoccus</taxon>
    </lineage>
</organism>